<keyword evidence="4" id="KW-1185">Reference proteome</keyword>
<name>A0ABW4G966_9ACTN</name>
<reference evidence="4" key="1">
    <citation type="journal article" date="2019" name="Int. J. Syst. Evol. Microbiol.">
        <title>The Global Catalogue of Microorganisms (GCM) 10K type strain sequencing project: providing services to taxonomists for standard genome sequencing and annotation.</title>
        <authorList>
            <consortium name="The Broad Institute Genomics Platform"/>
            <consortium name="The Broad Institute Genome Sequencing Center for Infectious Disease"/>
            <person name="Wu L."/>
            <person name="Ma J."/>
        </authorList>
    </citation>
    <scope>NUCLEOTIDE SEQUENCE [LARGE SCALE GENOMIC DNA]</scope>
    <source>
        <strain evidence="4">CGMCC 1.15399</strain>
    </source>
</reference>
<dbReference type="Pfam" id="PF03713">
    <property type="entry name" value="DUF305"/>
    <property type="match status" value="1"/>
</dbReference>
<evidence type="ECO:0000256" key="1">
    <source>
        <dbReference type="SAM" id="SignalP"/>
    </source>
</evidence>
<gene>
    <name evidence="3" type="ORF">ACFSJ0_19625</name>
</gene>
<feature type="signal peptide" evidence="1">
    <location>
        <begin position="1"/>
        <end position="21"/>
    </location>
</feature>
<organism evidence="3 4">
    <name type="scientific">Nonomuraea guangzhouensis</name>
    <dbReference type="NCBI Taxonomy" id="1291555"/>
    <lineage>
        <taxon>Bacteria</taxon>
        <taxon>Bacillati</taxon>
        <taxon>Actinomycetota</taxon>
        <taxon>Actinomycetes</taxon>
        <taxon>Streptosporangiales</taxon>
        <taxon>Streptosporangiaceae</taxon>
        <taxon>Nonomuraea</taxon>
    </lineage>
</organism>
<dbReference type="RefSeq" id="WP_246652390.1">
    <property type="nucleotide sequence ID" value="NZ_JAHKRM010000016.1"/>
</dbReference>
<keyword evidence="1" id="KW-0732">Signal</keyword>
<proteinExistence type="predicted"/>
<accession>A0ABW4G966</accession>
<dbReference type="PROSITE" id="PS51257">
    <property type="entry name" value="PROKAR_LIPOPROTEIN"/>
    <property type="match status" value="1"/>
</dbReference>
<evidence type="ECO:0000313" key="3">
    <source>
        <dbReference type="EMBL" id="MFD1539277.1"/>
    </source>
</evidence>
<dbReference type="InterPro" id="IPR005183">
    <property type="entry name" value="DUF305_CopM-like"/>
</dbReference>
<feature type="chain" id="PRO_5047069522" evidence="1">
    <location>
        <begin position="22"/>
        <end position="195"/>
    </location>
</feature>
<evidence type="ECO:0000313" key="4">
    <source>
        <dbReference type="Proteomes" id="UP001597097"/>
    </source>
</evidence>
<dbReference type="PANTHER" id="PTHR36933:SF1">
    <property type="entry name" value="SLL0788 PROTEIN"/>
    <property type="match status" value="1"/>
</dbReference>
<sequence length="195" mass="20855">MRARMRVYAATGALALLTACGGTGMTGHEGMSSAAPVAATAARAPSANDADVMFTQMMIPHHEQAVEMAGLAASRVSDVQIKELAAKIKTDQEREIGTMKGWLTAWGKPAMSGHMGHEMPGLLSEKVMKQLASAKGQEFDKLFVEGMIAHHNGAVEMARTEQTDGAHPEVKKMAAHMVIHQRGEVALLQEIGQRL</sequence>
<comment type="caution">
    <text evidence="3">The sequence shown here is derived from an EMBL/GenBank/DDBJ whole genome shotgun (WGS) entry which is preliminary data.</text>
</comment>
<feature type="domain" description="DUF305" evidence="2">
    <location>
        <begin position="51"/>
        <end position="191"/>
    </location>
</feature>
<dbReference type="Gene3D" id="1.20.1260.10">
    <property type="match status" value="1"/>
</dbReference>
<dbReference type="PANTHER" id="PTHR36933">
    <property type="entry name" value="SLL0788 PROTEIN"/>
    <property type="match status" value="1"/>
</dbReference>
<protein>
    <submittedName>
        <fullName evidence="3">DUF305 domain-containing protein</fullName>
    </submittedName>
</protein>
<dbReference type="Proteomes" id="UP001597097">
    <property type="component" value="Unassembled WGS sequence"/>
</dbReference>
<dbReference type="InterPro" id="IPR012347">
    <property type="entry name" value="Ferritin-like"/>
</dbReference>
<evidence type="ECO:0000259" key="2">
    <source>
        <dbReference type="Pfam" id="PF03713"/>
    </source>
</evidence>
<dbReference type="EMBL" id="JBHUCM010000016">
    <property type="protein sequence ID" value="MFD1539277.1"/>
    <property type="molecule type" value="Genomic_DNA"/>
</dbReference>